<evidence type="ECO:0000313" key="4">
    <source>
        <dbReference type="Proteomes" id="UP001445335"/>
    </source>
</evidence>
<dbReference type="AlphaFoldDB" id="A0AAW1QKZ8"/>
<keyword evidence="4" id="KW-1185">Reference proteome</keyword>
<dbReference type="GO" id="GO:0005737">
    <property type="term" value="C:cytoplasm"/>
    <property type="evidence" value="ECO:0007669"/>
    <property type="project" value="TreeGrafter"/>
</dbReference>
<evidence type="ECO:0000313" key="3">
    <source>
        <dbReference type="EMBL" id="KAK9822159.1"/>
    </source>
</evidence>
<comment type="similarity">
    <text evidence="2">Belongs to the POMP/UMP1 family.</text>
</comment>
<name>A0AAW1QKZ8_9CHLO</name>
<dbReference type="PANTHER" id="PTHR12828:SF3">
    <property type="entry name" value="PROTEASOME MATURATION PROTEIN"/>
    <property type="match status" value="1"/>
</dbReference>
<dbReference type="InterPro" id="IPR008012">
    <property type="entry name" value="Ump1"/>
</dbReference>
<dbReference type="Proteomes" id="UP001445335">
    <property type="component" value="Unassembled WGS sequence"/>
</dbReference>
<sequence>MDKQEALPFLTEPHDPLRQGVRSLKEDASVSHPVEAIQANLPKQHEELKLKMMRDLYGPGLPACCQIETQILSKVGRLPGLPSSKLGLQSLTGELDGFGFESYLGSAEEREVPGPDLHSQMEARLRLGTKPCSRGL</sequence>
<comment type="caution">
    <text evidence="3">The sequence shown here is derived from an EMBL/GenBank/DDBJ whole genome shotgun (WGS) entry which is preliminary data.</text>
</comment>
<gene>
    <name evidence="3" type="ORF">WJX81_001616</name>
</gene>
<organism evidence="3 4">
    <name type="scientific">Elliptochloris bilobata</name>
    <dbReference type="NCBI Taxonomy" id="381761"/>
    <lineage>
        <taxon>Eukaryota</taxon>
        <taxon>Viridiplantae</taxon>
        <taxon>Chlorophyta</taxon>
        <taxon>core chlorophytes</taxon>
        <taxon>Trebouxiophyceae</taxon>
        <taxon>Trebouxiophyceae incertae sedis</taxon>
        <taxon>Elliptochloris clade</taxon>
        <taxon>Elliptochloris</taxon>
    </lineage>
</organism>
<protein>
    <recommendedName>
        <fullName evidence="5">Proteasome maturation factor UMP1</fullName>
    </recommendedName>
</protein>
<accession>A0AAW1QKZ8</accession>
<keyword evidence="1" id="KW-0143">Chaperone</keyword>
<dbReference type="GO" id="GO:0043248">
    <property type="term" value="P:proteasome assembly"/>
    <property type="evidence" value="ECO:0007669"/>
    <property type="project" value="InterPro"/>
</dbReference>
<evidence type="ECO:0000256" key="2">
    <source>
        <dbReference type="ARBA" id="ARBA00043974"/>
    </source>
</evidence>
<dbReference type="EMBL" id="JALJOU010000091">
    <property type="protein sequence ID" value="KAK9822159.1"/>
    <property type="molecule type" value="Genomic_DNA"/>
</dbReference>
<evidence type="ECO:0008006" key="5">
    <source>
        <dbReference type="Google" id="ProtNLM"/>
    </source>
</evidence>
<proteinExistence type="inferred from homology"/>
<reference evidence="3 4" key="1">
    <citation type="journal article" date="2024" name="Nat. Commun.">
        <title>Phylogenomics reveals the evolutionary origins of lichenization in chlorophyte algae.</title>
        <authorList>
            <person name="Puginier C."/>
            <person name="Libourel C."/>
            <person name="Otte J."/>
            <person name="Skaloud P."/>
            <person name="Haon M."/>
            <person name="Grisel S."/>
            <person name="Petersen M."/>
            <person name="Berrin J.G."/>
            <person name="Delaux P.M."/>
            <person name="Dal Grande F."/>
            <person name="Keller J."/>
        </authorList>
    </citation>
    <scope>NUCLEOTIDE SEQUENCE [LARGE SCALE GENOMIC DNA]</scope>
    <source>
        <strain evidence="3 4">SAG 245.80</strain>
    </source>
</reference>
<dbReference type="GO" id="GO:0005634">
    <property type="term" value="C:nucleus"/>
    <property type="evidence" value="ECO:0007669"/>
    <property type="project" value="TreeGrafter"/>
</dbReference>
<dbReference type="PANTHER" id="PTHR12828">
    <property type="entry name" value="PROTEASOME MATURATION PROTEIN UMP1"/>
    <property type="match status" value="1"/>
</dbReference>
<evidence type="ECO:0000256" key="1">
    <source>
        <dbReference type="ARBA" id="ARBA00023186"/>
    </source>
</evidence>
<dbReference type="Pfam" id="PF05348">
    <property type="entry name" value="UMP1"/>
    <property type="match status" value="1"/>
</dbReference>